<dbReference type="EMBL" id="BSXW01000328">
    <property type="protein sequence ID" value="GMF18846.1"/>
    <property type="molecule type" value="Genomic_DNA"/>
</dbReference>
<dbReference type="GO" id="GO:0000026">
    <property type="term" value="F:alpha-1,2-mannosyltransferase activity"/>
    <property type="evidence" value="ECO:0007669"/>
    <property type="project" value="TreeGrafter"/>
</dbReference>
<dbReference type="Proteomes" id="UP001165083">
    <property type="component" value="Unassembled WGS sequence"/>
</dbReference>
<evidence type="ECO:0000256" key="4">
    <source>
        <dbReference type="ARBA" id="ARBA00022679"/>
    </source>
</evidence>
<sequence length="455" mass="51977">MSRGGSWFPRVLLFCVVMYASVILFWSARNFGAFNVLEATSSGHFQEQQLSILISQDTSMADFPSGDTKIREVRCITWRSTRECSPEGPRQPTMDRNCTDIIPAGQSGYCEVEDVSSEKRFRMMKLHCNSIRRGVPFRCSDAQKFVDFRAQAYVTMKMALSSEFLLPNVLKSTTTTADGIVMVVYPKLLASAYATISVLRLVFRCQLPIEIWFRPDEMKSNEILIPLRRRAASESNITFQEIHDPLAKRFVAKVYAIYHSSFDRILFLDADNVPVRDPSYLFASLEFVRTGAVFWPDFWHPSSTIFNIHKTSLLWELLDTPFVDMFEQESGQLMIDRRRHAIPLELVRFYASCPDIFSSLKLTWGDKDLFRFAWLKLEVPFHMIQTPPGMAGVIIDSSLTSVFCGMTMVQHDTNGGILFLHRNHQKLSGSSQLMDIRTYSNALDSHGNNYPDPAI</sequence>
<evidence type="ECO:0000313" key="12">
    <source>
        <dbReference type="EMBL" id="GMF18846.1"/>
    </source>
</evidence>
<evidence type="ECO:0000256" key="3">
    <source>
        <dbReference type="ARBA" id="ARBA00009105"/>
    </source>
</evidence>
<evidence type="ECO:0000256" key="6">
    <source>
        <dbReference type="ARBA" id="ARBA00022968"/>
    </source>
</evidence>
<dbReference type="SUPFAM" id="SSF53448">
    <property type="entry name" value="Nucleotide-diphospho-sugar transferases"/>
    <property type="match status" value="1"/>
</dbReference>
<keyword evidence="7 11" id="KW-1133">Transmembrane helix</keyword>
<evidence type="ECO:0000256" key="9">
    <source>
        <dbReference type="ARBA" id="ARBA00023136"/>
    </source>
</evidence>
<dbReference type="GO" id="GO:0000139">
    <property type="term" value="C:Golgi membrane"/>
    <property type="evidence" value="ECO:0007669"/>
    <property type="project" value="UniProtKB-SubCell"/>
</dbReference>
<evidence type="ECO:0000256" key="10">
    <source>
        <dbReference type="ARBA" id="ARBA00037847"/>
    </source>
</evidence>
<keyword evidence="6" id="KW-0735">Signal-anchor</keyword>
<evidence type="ECO:0000256" key="7">
    <source>
        <dbReference type="ARBA" id="ARBA00022989"/>
    </source>
</evidence>
<dbReference type="AlphaFoldDB" id="A0A9W6WVA5"/>
<evidence type="ECO:0000256" key="5">
    <source>
        <dbReference type="ARBA" id="ARBA00022692"/>
    </source>
</evidence>
<dbReference type="Gene3D" id="3.90.550.10">
    <property type="entry name" value="Spore Coat Polysaccharide Biosynthesis Protein SpsA, Chain A"/>
    <property type="match status" value="1"/>
</dbReference>
<dbReference type="OrthoDB" id="430354at2759"/>
<evidence type="ECO:0000256" key="11">
    <source>
        <dbReference type="SAM" id="Phobius"/>
    </source>
</evidence>
<gene>
    <name evidence="12" type="ORF">Plil01_000711700</name>
</gene>
<feature type="transmembrane region" description="Helical" evidence="11">
    <location>
        <begin position="7"/>
        <end position="28"/>
    </location>
</feature>
<keyword evidence="13" id="KW-1185">Reference proteome</keyword>
<evidence type="ECO:0000256" key="2">
    <source>
        <dbReference type="ARBA" id="ARBA00004606"/>
    </source>
</evidence>
<accession>A0A9W6WVA5</accession>
<dbReference type="GO" id="GO:0046354">
    <property type="term" value="P:mannan biosynthetic process"/>
    <property type="evidence" value="ECO:0007669"/>
    <property type="project" value="TreeGrafter"/>
</dbReference>
<keyword evidence="4" id="KW-0808">Transferase</keyword>
<dbReference type="InterPro" id="IPR029044">
    <property type="entry name" value="Nucleotide-diphossugar_trans"/>
</dbReference>
<comment type="similarity">
    <text evidence="3">Belongs to the MNN1/MNT family.</text>
</comment>
<keyword evidence="9 11" id="KW-0472">Membrane</keyword>
<comment type="caution">
    <text evidence="12">The sequence shown here is derived from an EMBL/GenBank/DDBJ whole genome shotgun (WGS) entry which is preliminary data.</text>
</comment>
<reference evidence="12" key="1">
    <citation type="submission" date="2023-04" db="EMBL/GenBank/DDBJ databases">
        <title>Phytophthora lilii NBRC 32176.</title>
        <authorList>
            <person name="Ichikawa N."/>
            <person name="Sato H."/>
            <person name="Tonouchi N."/>
        </authorList>
    </citation>
    <scope>NUCLEOTIDE SEQUENCE</scope>
    <source>
        <strain evidence="12">NBRC 32176</strain>
    </source>
</reference>
<evidence type="ECO:0000256" key="1">
    <source>
        <dbReference type="ARBA" id="ARBA00004394"/>
    </source>
</evidence>
<evidence type="ECO:0000313" key="13">
    <source>
        <dbReference type="Proteomes" id="UP001165083"/>
    </source>
</evidence>
<keyword evidence="8" id="KW-0333">Golgi apparatus</keyword>
<organism evidence="12 13">
    <name type="scientific">Phytophthora lilii</name>
    <dbReference type="NCBI Taxonomy" id="2077276"/>
    <lineage>
        <taxon>Eukaryota</taxon>
        <taxon>Sar</taxon>
        <taxon>Stramenopiles</taxon>
        <taxon>Oomycota</taxon>
        <taxon>Peronosporomycetes</taxon>
        <taxon>Peronosporales</taxon>
        <taxon>Peronosporaceae</taxon>
        <taxon>Phytophthora</taxon>
    </lineage>
</organism>
<dbReference type="Pfam" id="PF11051">
    <property type="entry name" value="Mannosyl_trans3"/>
    <property type="match status" value="1"/>
</dbReference>
<proteinExistence type="inferred from homology"/>
<evidence type="ECO:0000256" key="8">
    <source>
        <dbReference type="ARBA" id="ARBA00023034"/>
    </source>
</evidence>
<name>A0A9W6WVA5_9STRA</name>
<dbReference type="PANTHER" id="PTHR31646:SF1">
    <property type="entry name" value="ALPHA-1,2-MANNOSYLTRANSFERASE MNN2"/>
    <property type="match status" value="1"/>
</dbReference>
<keyword evidence="5 11" id="KW-0812">Transmembrane</keyword>
<protein>
    <submittedName>
        <fullName evidence="12">Unnamed protein product</fullName>
    </submittedName>
</protein>
<dbReference type="InterPro" id="IPR022751">
    <property type="entry name" value="Alpha_mannosyltransferase"/>
</dbReference>
<dbReference type="PANTHER" id="PTHR31646">
    <property type="entry name" value="ALPHA-1,2-MANNOSYLTRANSFERASE MNN2"/>
    <property type="match status" value="1"/>
</dbReference>
<comment type="subcellular location">
    <subcellularLocation>
        <location evidence="10">Endomembrane system</location>
        <topology evidence="10">Single-pass membrane protein</topology>
    </subcellularLocation>
    <subcellularLocation>
        <location evidence="1">Golgi apparatus membrane</location>
    </subcellularLocation>
    <subcellularLocation>
        <location evidence="2">Membrane</location>
        <topology evidence="2">Single-pass type II membrane protein</topology>
    </subcellularLocation>
</comment>